<sequence>MEHVMTAAASSRTNFFMVLPSFNKVKGYAWLTHPSNDLLTLFSNFLK</sequence>
<gene>
    <name evidence="1" type="ORF">SC09_Contig24orf00633</name>
</gene>
<name>A0A0D1IQK5_BACIU</name>
<protein>
    <submittedName>
        <fullName evidence="1">Uncharacterized protein</fullName>
    </submittedName>
</protein>
<accession>A0A0D1IQK5</accession>
<dbReference type="AlphaFoldDB" id="A0A0D1IQK5"/>
<evidence type="ECO:0000313" key="2">
    <source>
        <dbReference type="Proteomes" id="UP000032247"/>
    </source>
</evidence>
<organism evidence="1 2">
    <name type="scientific">Bacillus subtilis</name>
    <dbReference type="NCBI Taxonomy" id="1423"/>
    <lineage>
        <taxon>Bacteria</taxon>
        <taxon>Bacillati</taxon>
        <taxon>Bacillota</taxon>
        <taxon>Bacilli</taxon>
        <taxon>Bacillales</taxon>
        <taxon>Bacillaceae</taxon>
        <taxon>Bacillus</taxon>
    </lineage>
</organism>
<comment type="caution">
    <text evidence="1">The sequence shown here is derived from an EMBL/GenBank/DDBJ whole genome shotgun (WGS) entry which is preliminary data.</text>
</comment>
<dbReference type="Proteomes" id="UP000032247">
    <property type="component" value="Unassembled WGS sequence"/>
</dbReference>
<dbReference type="EMBL" id="JXBC01000003">
    <property type="protein sequence ID" value="KIU11593.1"/>
    <property type="molecule type" value="Genomic_DNA"/>
</dbReference>
<reference evidence="1 2" key="1">
    <citation type="submission" date="2014-12" db="EMBL/GenBank/DDBJ databases">
        <title>Comparative genome analysis of Bacillus coagulans HM-08, Clostridium butyricum HM-68, Bacillus subtilis HM-66 and Bacillus licheniformis BL-09.</title>
        <authorList>
            <person name="Zhang H."/>
        </authorList>
    </citation>
    <scope>NUCLEOTIDE SEQUENCE [LARGE SCALE GENOMIC DNA]</scope>
    <source>
        <strain evidence="1 2">HM-66</strain>
    </source>
</reference>
<evidence type="ECO:0000313" key="1">
    <source>
        <dbReference type="EMBL" id="KIU11593.1"/>
    </source>
</evidence>
<proteinExistence type="predicted"/>